<evidence type="ECO:0000256" key="2">
    <source>
        <dbReference type="SAM" id="MobiDB-lite"/>
    </source>
</evidence>
<keyword evidence="1 3" id="KW-0732">Signal</keyword>
<dbReference type="SUPFAM" id="SSF69318">
    <property type="entry name" value="Integrin alpha N-terminal domain"/>
    <property type="match status" value="1"/>
</dbReference>
<comment type="caution">
    <text evidence="5">The sequence shown here is derived from an EMBL/GenBank/DDBJ whole genome shotgun (WGS) entry which is preliminary data.</text>
</comment>
<dbReference type="Pfam" id="PF01839">
    <property type="entry name" value="FG-GAP"/>
    <property type="match status" value="1"/>
</dbReference>
<dbReference type="InterPro" id="IPR013693">
    <property type="entry name" value="SpoIID/LytB_N"/>
</dbReference>
<dbReference type="Pfam" id="PF13517">
    <property type="entry name" value="FG-GAP_3"/>
    <property type="match status" value="2"/>
</dbReference>
<accession>A0A2T0TU38</accession>
<gene>
    <name evidence="5" type="ORF">BCF74_1457</name>
</gene>
<protein>
    <submittedName>
        <fullName evidence="5">SpoIID/LytB domain protein</fullName>
    </submittedName>
</protein>
<dbReference type="Pfam" id="PF08486">
    <property type="entry name" value="SpoIID"/>
    <property type="match status" value="1"/>
</dbReference>
<evidence type="ECO:0000313" key="5">
    <source>
        <dbReference type="EMBL" id="PRY49222.1"/>
    </source>
</evidence>
<dbReference type="AlphaFoldDB" id="A0A2T0TU38"/>
<feature type="signal peptide" evidence="3">
    <location>
        <begin position="1"/>
        <end position="29"/>
    </location>
</feature>
<dbReference type="InterPro" id="IPR013517">
    <property type="entry name" value="FG-GAP"/>
</dbReference>
<dbReference type="NCBIfam" id="TIGR02669">
    <property type="entry name" value="SpoIID_LytB"/>
    <property type="match status" value="1"/>
</dbReference>
<feature type="domain" description="Sporulation stage II protein D amidase enhancer LytB N-terminal" evidence="4">
    <location>
        <begin position="218"/>
        <end position="308"/>
    </location>
</feature>
<evidence type="ECO:0000256" key="1">
    <source>
        <dbReference type="ARBA" id="ARBA00022729"/>
    </source>
</evidence>
<reference evidence="5 6" key="1">
    <citation type="submission" date="2018-03" db="EMBL/GenBank/DDBJ databases">
        <title>Genomic Encyclopedia of Archaeal and Bacterial Type Strains, Phase II (KMG-II): from individual species to whole genera.</title>
        <authorList>
            <person name="Goeker M."/>
        </authorList>
    </citation>
    <scope>NUCLEOTIDE SEQUENCE [LARGE SCALE GENOMIC DNA]</scope>
    <source>
        <strain evidence="5 6">ATCC BAA-1496</strain>
    </source>
</reference>
<name>A0A2T0TU38_9MICO</name>
<dbReference type="InterPro" id="IPR028994">
    <property type="entry name" value="Integrin_alpha_N"/>
</dbReference>
<dbReference type="PANTHER" id="PTHR44103">
    <property type="entry name" value="PROPROTEIN CONVERTASE P"/>
    <property type="match status" value="1"/>
</dbReference>
<dbReference type="PANTHER" id="PTHR44103:SF1">
    <property type="entry name" value="PROPROTEIN CONVERTASE P"/>
    <property type="match status" value="1"/>
</dbReference>
<dbReference type="GO" id="GO:0030435">
    <property type="term" value="P:sporulation resulting in formation of a cellular spore"/>
    <property type="evidence" value="ECO:0007669"/>
    <property type="project" value="InterPro"/>
</dbReference>
<evidence type="ECO:0000256" key="3">
    <source>
        <dbReference type="SAM" id="SignalP"/>
    </source>
</evidence>
<organism evidence="5 6">
    <name type="scientific">Knoellia remsis</name>
    <dbReference type="NCBI Taxonomy" id="407159"/>
    <lineage>
        <taxon>Bacteria</taxon>
        <taxon>Bacillati</taxon>
        <taxon>Actinomycetota</taxon>
        <taxon>Actinomycetes</taxon>
        <taxon>Micrococcales</taxon>
        <taxon>Intrasporangiaceae</taxon>
        <taxon>Knoellia</taxon>
    </lineage>
</organism>
<dbReference type="Proteomes" id="UP000237822">
    <property type="component" value="Unassembled WGS sequence"/>
</dbReference>
<keyword evidence="6" id="KW-1185">Reference proteome</keyword>
<evidence type="ECO:0000313" key="6">
    <source>
        <dbReference type="Proteomes" id="UP000237822"/>
    </source>
</evidence>
<proteinExistence type="predicted"/>
<dbReference type="EMBL" id="PVTI01000045">
    <property type="protein sequence ID" value="PRY49222.1"/>
    <property type="molecule type" value="Genomic_DNA"/>
</dbReference>
<dbReference type="Gene3D" id="2.130.10.130">
    <property type="entry name" value="Integrin alpha, N-terminal"/>
    <property type="match status" value="1"/>
</dbReference>
<feature type="region of interest" description="Disordered" evidence="2">
    <location>
        <begin position="28"/>
        <end position="51"/>
    </location>
</feature>
<dbReference type="InterPro" id="IPR013486">
    <property type="entry name" value="SpoIID/LytB"/>
</dbReference>
<feature type="chain" id="PRO_5015655159" evidence="3">
    <location>
        <begin position="30"/>
        <end position="676"/>
    </location>
</feature>
<evidence type="ECO:0000259" key="4">
    <source>
        <dbReference type="Pfam" id="PF08486"/>
    </source>
</evidence>
<sequence>MPPRRGSWRALIVPVTAIAMLAAAAPAVADGPGSKTPSGTGAVRGDAADPVVPLEGRGFGHGRGMSQWGARAMASQGRTVRDITAFYYPGTTTASIGNPTVRVRLTSVSTSPTTVAAQAGLVATDGSCTAPLTSSTATSWRVARVDSRWQVQSTTGSGWSAVTTSCPGFASAPWVGFVGGSSVDSSILTLRTPNGDRRYRGMLRASAITLRSGGVAQSTTGTVNALPMDRYLMSVVPAEMPASWAIEAVKAQAVAARTYTAARLGSADGFDICDTTTCQVYPGLTSSTPEHANSTAAVQQTSGQVLHYGGRPALTEFSSSNGGQVTGSSLAYQVAKADPYDGVFPEAPDTWALPTLKASTIEKAWPGLGRFRSLTITRDGKGAWYGGRATSVTVTGTYGSRTVTGDAFRSALGLRSTWFRPTGSGVGTDWLGNGFSDLVVRDAAGAMWSYPTDGRGALLPRVRIGSGWAAMPEIVAPGDFSGDGVPDLITRSTTTGALTLHRGHPGGWFASQSTLGTGWQGMTAVVAPGDLDGDGKPDLLARDAAGSLWLYPGTGSGGLAARVSKGTGWGGYRELEAVGDVDGDGGTDLVGITSAGALTLLRFSPTGTYLGSRTLATGFGSISSLTGAGDLTGDGRADLVARDPGGTLWLYQNDGTGTFGSRFALGTGWSGATIGS</sequence>